<keyword evidence="1" id="KW-0472">Membrane</keyword>
<feature type="transmembrane region" description="Helical" evidence="1">
    <location>
        <begin position="226"/>
        <end position="244"/>
    </location>
</feature>
<feature type="domain" description="EamA" evidence="2">
    <location>
        <begin position="13"/>
        <end position="124"/>
    </location>
</feature>
<keyword evidence="1" id="KW-0812">Transmembrane</keyword>
<dbReference type="Proteomes" id="UP001501337">
    <property type="component" value="Unassembled WGS sequence"/>
</dbReference>
<evidence type="ECO:0000256" key="1">
    <source>
        <dbReference type="SAM" id="Phobius"/>
    </source>
</evidence>
<dbReference type="PANTHER" id="PTHR22911">
    <property type="entry name" value="ACYL-MALONYL CONDENSING ENZYME-RELATED"/>
    <property type="match status" value="1"/>
</dbReference>
<sequence length="279" mass="29920">MFVLSFDALLVRLADVASWDIVFWRGWLVCLALMAYLLVAGRLDQFRQLRQFWLAVLLIASLYALGSSLFVFSVKLTKVANTVLILSCTPFCAAIFSWFLLGERIRQRTLIAMIAATAGIGVVFAGAAGFGDGINDVIGSFLALLIAINTGLTLTLLRKFAGLPLIPVLAVSGAIAGAVALPFASPFSLSGESMGWLMVMGLVQIPIAWICALSATRYIPAPEVSLFLLIETVLGPVWVWLVLAEAIPPLTLLGGVFILGAVSVNAWLGLRETLQVRPV</sequence>
<feature type="transmembrane region" description="Helical" evidence="1">
    <location>
        <begin position="164"/>
        <end position="184"/>
    </location>
</feature>
<evidence type="ECO:0000313" key="4">
    <source>
        <dbReference type="Proteomes" id="UP001501337"/>
    </source>
</evidence>
<feature type="transmembrane region" description="Helical" evidence="1">
    <location>
        <begin position="250"/>
        <end position="270"/>
    </location>
</feature>
<dbReference type="Pfam" id="PF00892">
    <property type="entry name" value="EamA"/>
    <property type="match status" value="2"/>
</dbReference>
<feature type="domain" description="EamA" evidence="2">
    <location>
        <begin position="138"/>
        <end position="264"/>
    </location>
</feature>
<organism evidence="3 4">
    <name type="scientific">Allohahella marinimesophila</name>
    <dbReference type="NCBI Taxonomy" id="1054972"/>
    <lineage>
        <taxon>Bacteria</taxon>
        <taxon>Pseudomonadati</taxon>
        <taxon>Pseudomonadota</taxon>
        <taxon>Gammaproteobacteria</taxon>
        <taxon>Oceanospirillales</taxon>
        <taxon>Hahellaceae</taxon>
        <taxon>Allohahella</taxon>
    </lineage>
</organism>
<feature type="transmembrane region" description="Helical" evidence="1">
    <location>
        <begin position="110"/>
        <end position="131"/>
    </location>
</feature>
<keyword evidence="1" id="KW-1133">Transmembrane helix</keyword>
<dbReference type="InterPro" id="IPR037185">
    <property type="entry name" value="EmrE-like"/>
</dbReference>
<feature type="transmembrane region" description="Helical" evidence="1">
    <location>
        <begin position="22"/>
        <end position="40"/>
    </location>
</feature>
<feature type="transmembrane region" description="Helical" evidence="1">
    <location>
        <begin position="196"/>
        <end position="219"/>
    </location>
</feature>
<gene>
    <name evidence="3" type="ORF">GCM10022278_02860</name>
</gene>
<feature type="transmembrane region" description="Helical" evidence="1">
    <location>
        <begin position="137"/>
        <end position="157"/>
    </location>
</feature>
<feature type="transmembrane region" description="Helical" evidence="1">
    <location>
        <begin position="79"/>
        <end position="101"/>
    </location>
</feature>
<proteinExistence type="predicted"/>
<keyword evidence="4" id="KW-1185">Reference proteome</keyword>
<feature type="transmembrane region" description="Helical" evidence="1">
    <location>
        <begin position="52"/>
        <end position="73"/>
    </location>
</feature>
<dbReference type="SUPFAM" id="SSF103481">
    <property type="entry name" value="Multidrug resistance efflux transporter EmrE"/>
    <property type="match status" value="2"/>
</dbReference>
<dbReference type="EMBL" id="BAABBO010000001">
    <property type="protein sequence ID" value="GAA3947111.1"/>
    <property type="molecule type" value="Genomic_DNA"/>
</dbReference>
<evidence type="ECO:0000313" key="3">
    <source>
        <dbReference type="EMBL" id="GAA3947111.1"/>
    </source>
</evidence>
<dbReference type="PANTHER" id="PTHR22911:SF135">
    <property type="entry name" value="BLR4310 PROTEIN"/>
    <property type="match status" value="1"/>
</dbReference>
<protein>
    <submittedName>
        <fullName evidence="3">DMT family transporter</fullName>
    </submittedName>
</protein>
<dbReference type="InterPro" id="IPR000620">
    <property type="entry name" value="EamA_dom"/>
</dbReference>
<evidence type="ECO:0000259" key="2">
    <source>
        <dbReference type="Pfam" id="PF00892"/>
    </source>
</evidence>
<reference evidence="4" key="1">
    <citation type="journal article" date="2019" name="Int. J. Syst. Evol. Microbiol.">
        <title>The Global Catalogue of Microorganisms (GCM) 10K type strain sequencing project: providing services to taxonomists for standard genome sequencing and annotation.</title>
        <authorList>
            <consortium name="The Broad Institute Genomics Platform"/>
            <consortium name="The Broad Institute Genome Sequencing Center for Infectious Disease"/>
            <person name="Wu L."/>
            <person name="Ma J."/>
        </authorList>
    </citation>
    <scope>NUCLEOTIDE SEQUENCE [LARGE SCALE GENOMIC DNA]</scope>
    <source>
        <strain evidence="4">JCM 17555</strain>
    </source>
</reference>
<name>A0ABP7NHA9_9GAMM</name>
<comment type="caution">
    <text evidence="3">The sequence shown here is derived from an EMBL/GenBank/DDBJ whole genome shotgun (WGS) entry which is preliminary data.</text>
</comment>
<accession>A0ABP7NHA9</accession>